<dbReference type="VEuPathDB" id="FungiDB:CCM_00578"/>
<dbReference type="OrthoDB" id="3259529at2759"/>
<dbReference type="AlphaFoldDB" id="A0A2H4SRI8"/>
<proteinExistence type="predicted"/>
<accession>A0A2H4SRI8</accession>
<name>A0A2H4SRI8_CORMI</name>
<protein>
    <submittedName>
        <fullName evidence="1">Ser Thr phosphatase</fullName>
    </submittedName>
</protein>
<dbReference type="Proteomes" id="UP000323067">
    <property type="component" value="Chromosome iii"/>
</dbReference>
<dbReference type="EMBL" id="CP023326">
    <property type="protein sequence ID" value="ATY65726.1"/>
    <property type="molecule type" value="Genomic_DNA"/>
</dbReference>
<dbReference type="VEuPathDB" id="FungiDB:A9K55_001554"/>
<sequence length="245" mass="27130">MTPIEVVNRVLGGCGIAVCSVGELVLNYYNVPRAIYELEFCVSRGYLVLAAAKLCLSGNFEPCDPEPTINNYTEYKRGFPRLRTTFLPDRQQTIIIFTAHVYGLEPLAEKTLTIRAPDCHVSKEMDGFNAEEMAAMTLPRLAPYLRGQAAKFLSTRDDVAMIAVEELIDGMDLDEGWVSDQLQDFAVIPRAVNAMVPYAGSLTRSHQPDRRRAAPMSALSLTRPVIYGMVFGQGMTDCQSALQLI</sequence>
<gene>
    <name evidence="1" type="ORF">A9K55_001554</name>
</gene>
<reference evidence="1 2" key="1">
    <citation type="journal article" date="2017" name="BMC Genomics">
        <title>Chromosome level assembly and secondary metabolite potential of the parasitic fungus Cordyceps militaris.</title>
        <authorList>
            <person name="Kramer G.J."/>
            <person name="Nodwell J.R."/>
        </authorList>
    </citation>
    <scope>NUCLEOTIDE SEQUENCE [LARGE SCALE GENOMIC DNA]</scope>
    <source>
        <strain evidence="1 2">ATCC 34164</strain>
    </source>
</reference>
<evidence type="ECO:0000313" key="2">
    <source>
        <dbReference type="Proteomes" id="UP000323067"/>
    </source>
</evidence>
<organism evidence="1 2">
    <name type="scientific">Cordyceps militaris</name>
    <name type="common">Caterpillar fungus</name>
    <name type="synonym">Clavaria militaris</name>
    <dbReference type="NCBI Taxonomy" id="73501"/>
    <lineage>
        <taxon>Eukaryota</taxon>
        <taxon>Fungi</taxon>
        <taxon>Dikarya</taxon>
        <taxon>Ascomycota</taxon>
        <taxon>Pezizomycotina</taxon>
        <taxon>Sordariomycetes</taxon>
        <taxon>Hypocreomycetidae</taxon>
        <taxon>Hypocreales</taxon>
        <taxon>Cordycipitaceae</taxon>
        <taxon>Cordyceps</taxon>
    </lineage>
</organism>
<evidence type="ECO:0000313" key="1">
    <source>
        <dbReference type="EMBL" id="ATY65726.1"/>
    </source>
</evidence>